<dbReference type="RefSeq" id="WP_284921473.1">
    <property type="nucleotide sequence ID" value="NZ_CP126980.1"/>
</dbReference>
<dbReference type="EMBL" id="CP126980">
    <property type="protein sequence ID" value="WIN00015.1"/>
    <property type="molecule type" value="Genomic_DNA"/>
</dbReference>
<evidence type="ECO:0000313" key="3">
    <source>
        <dbReference type="Proteomes" id="UP001240150"/>
    </source>
</evidence>
<dbReference type="Pfam" id="PF09250">
    <property type="entry name" value="Prim-Pol"/>
    <property type="match status" value="1"/>
</dbReference>
<dbReference type="InterPro" id="IPR015330">
    <property type="entry name" value="DNA_primase/pol_bifunc_N"/>
</dbReference>
<feature type="domain" description="DNA primase/polymerase bifunctional N-terminal" evidence="1">
    <location>
        <begin position="24"/>
        <end position="190"/>
    </location>
</feature>
<dbReference type="CDD" id="cd04859">
    <property type="entry name" value="Prim_Pol"/>
    <property type="match status" value="1"/>
</dbReference>
<protein>
    <submittedName>
        <fullName evidence="2">Bifunctional DNA primase/polymerase</fullName>
    </submittedName>
</protein>
<reference evidence="2 3" key="1">
    <citation type="submission" date="2023-06" db="EMBL/GenBank/DDBJ databases">
        <authorList>
            <person name="Yushchuk O."/>
            <person name="Binda E."/>
            <person name="Ruckert-Reed C."/>
            <person name="Fedorenko V."/>
            <person name="Kalinowski J."/>
            <person name="Marinelli F."/>
        </authorList>
    </citation>
    <scope>NUCLEOTIDE SEQUENCE [LARGE SCALE GENOMIC DNA]</scope>
    <source>
        <strain evidence="2 3">NRRL 3884</strain>
    </source>
</reference>
<keyword evidence="3" id="KW-1185">Reference proteome</keyword>
<dbReference type="Proteomes" id="UP001240150">
    <property type="component" value="Chromosome"/>
</dbReference>
<gene>
    <name evidence="2" type="ORF">ACTOB_003690</name>
</gene>
<dbReference type="SUPFAM" id="SSF56747">
    <property type="entry name" value="Prim-pol domain"/>
    <property type="match status" value="1"/>
</dbReference>
<sequence length="308" mass="33066">MTASVTTASTRQSRPADPNLRRAALWYARAGIPVLPLHTPAADGTCSCRHPADCGSPGKHPRLEHGIHDSSRDPDQIRDWWQRWPDANVGLATGTGLDVCDMDTGAGLAAVLNVLDVVKPAAPLVRTGNGWHIWYASTGLPSRIGLLPGVDWRGTGGMVVAPPSRHASGASYRFQQPWDRRQLPACPEPLAELVAVPATETAVTPVGPIDHLDRYLHAALAGELRRIQHAPRPVYSGGQRISGGERNNTVHLAAFRLGQLATDSAIDEAAVRRQLADAAVGVGLSRTEAERTIDSGWQAGRARPRPRR</sequence>
<evidence type="ECO:0000259" key="1">
    <source>
        <dbReference type="SMART" id="SM00943"/>
    </source>
</evidence>
<name>A0ABY8WQ66_9ACTN</name>
<organism evidence="2 3">
    <name type="scientific">Actinoplanes oblitus</name>
    <dbReference type="NCBI Taxonomy" id="3040509"/>
    <lineage>
        <taxon>Bacteria</taxon>
        <taxon>Bacillati</taxon>
        <taxon>Actinomycetota</taxon>
        <taxon>Actinomycetes</taxon>
        <taxon>Micromonosporales</taxon>
        <taxon>Micromonosporaceae</taxon>
        <taxon>Actinoplanes</taxon>
    </lineage>
</organism>
<evidence type="ECO:0000313" key="2">
    <source>
        <dbReference type="EMBL" id="WIN00015.1"/>
    </source>
</evidence>
<accession>A0ABY8WQ66</accession>
<dbReference type="SMART" id="SM00943">
    <property type="entry name" value="Prim-Pol"/>
    <property type="match status" value="1"/>
</dbReference>
<proteinExistence type="predicted"/>